<reference evidence="2 3" key="1">
    <citation type="submission" date="2018-08" db="EMBL/GenBank/DDBJ databases">
        <title>Comparative analysis of Prevotella intermedia strains.</title>
        <authorList>
            <person name="Moon J.-H."/>
            <person name="Lee J.-H."/>
        </authorList>
    </citation>
    <scope>NUCLEOTIDE SEQUENCE [LARGE SCALE GENOMIC DNA]</scope>
    <source>
        <strain evidence="2 3">ATCC 15033</strain>
    </source>
</reference>
<accession>A0A3R7VXC6</accession>
<protein>
    <submittedName>
        <fullName evidence="2">Uncharacterized protein</fullName>
    </submittedName>
</protein>
<dbReference type="Proteomes" id="UP000283868">
    <property type="component" value="Unassembled WGS sequence"/>
</dbReference>
<proteinExistence type="predicted"/>
<dbReference type="RefSeq" id="WP_124139101.1">
    <property type="nucleotide sequence ID" value="NZ_QXEM01000001.1"/>
</dbReference>
<evidence type="ECO:0000313" key="3">
    <source>
        <dbReference type="Proteomes" id="UP000283868"/>
    </source>
</evidence>
<feature type="signal peptide" evidence="1">
    <location>
        <begin position="1"/>
        <end position="19"/>
    </location>
</feature>
<organism evidence="2 3">
    <name type="scientific">Prevotella intermedia</name>
    <dbReference type="NCBI Taxonomy" id="28131"/>
    <lineage>
        <taxon>Bacteria</taxon>
        <taxon>Pseudomonadati</taxon>
        <taxon>Bacteroidota</taxon>
        <taxon>Bacteroidia</taxon>
        <taxon>Bacteroidales</taxon>
        <taxon>Prevotellaceae</taxon>
        <taxon>Prevotella</taxon>
    </lineage>
</organism>
<feature type="chain" id="PRO_5043188401" evidence="1">
    <location>
        <begin position="20"/>
        <end position="153"/>
    </location>
</feature>
<sequence>MKRILLALLVTVFTLSVSAQIKKTDDGYYYIYSAFSCPSVKIKSLSQSYAPIFRVVAYSKFALVTENGKAVLFNSGIAAKNYLSLKGWECMTNETLLNTYRKKVTREELALEVEKCKILLETEETIKNYTDAVNTSPTLAGHRMFHVVEQTEL</sequence>
<gene>
    <name evidence="2" type="ORF">D2S45_01195</name>
</gene>
<evidence type="ECO:0000256" key="1">
    <source>
        <dbReference type="SAM" id="SignalP"/>
    </source>
</evidence>
<comment type="caution">
    <text evidence="2">The sequence shown here is derived from an EMBL/GenBank/DDBJ whole genome shotgun (WGS) entry which is preliminary data.</text>
</comment>
<dbReference type="EMBL" id="QXEN01000001">
    <property type="protein sequence ID" value="RRF88496.1"/>
    <property type="molecule type" value="Genomic_DNA"/>
</dbReference>
<dbReference type="AlphaFoldDB" id="A0A3R7VXC6"/>
<keyword evidence="3" id="KW-1185">Reference proteome</keyword>
<keyword evidence="1" id="KW-0732">Signal</keyword>
<name>A0A3R7VXC6_PREIN</name>
<evidence type="ECO:0000313" key="2">
    <source>
        <dbReference type="EMBL" id="RRF88496.1"/>
    </source>
</evidence>